<keyword evidence="2" id="KW-1185">Reference proteome</keyword>
<evidence type="ECO:0000313" key="2">
    <source>
        <dbReference type="Proteomes" id="UP001152795"/>
    </source>
</evidence>
<proteinExistence type="predicted"/>
<evidence type="ECO:0000313" key="1">
    <source>
        <dbReference type="EMBL" id="CAB4011447.1"/>
    </source>
</evidence>
<organism evidence="1 2">
    <name type="scientific">Paramuricea clavata</name>
    <name type="common">Red gorgonian</name>
    <name type="synonym">Violescent sea-whip</name>
    <dbReference type="NCBI Taxonomy" id="317549"/>
    <lineage>
        <taxon>Eukaryota</taxon>
        <taxon>Metazoa</taxon>
        <taxon>Cnidaria</taxon>
        <taxon>Anthozoa</taxon>
        <taxon>Octocorallia</taxon>
        <taxon>Malacalcyonacea</taxon>
        <taxon>Plexauridae</taxon>
        <taxon>Paramuricea</taxon>
    </lineage>
</organism>
<dbReference type="AlphaFoldDB" id="A0A6S7I388"/>
<comment type="caution">
    <text evidence="1">The sequence shown here is derived from an EMBL/GenBank/DDBJ whole genome shotgun (WGS) entry which is preliminary data.</text>
</comment>
<protein>
    <submittedName>
        <fullName evidence="1">Uncharacterized protein</fullName>
    </submittedName>
</protein>
<dbReference type="EMBL" id="CACRXK020007150">
    <property type="protein sequence ID" value="CAB4011447.1"/>
    <property type="molecule type" value="Genomic_DNA"/>
</dbReference>
<accession>A0A6S7I388</accession>
<gene>
    <name evidence="1" type="ORF">PACLA_8A035243</name>
</gene>
<name>A0A6S7I388_PARCT</name>
<sequence>MTTSNLTNALNNRKLRIDESTVENILGFMHNYTTNVVEIKVSINSGNKTQRFPELMWPWASEIGRTIISLTARYTSSVQLWWHFPLSPLNGGIEKVDVLVSVKNYGCLPTESKGSERVFDFLLDQLSHSDDTHNYKLCRAFNNEKESVKQYNCCRVASGEKRTICAKYLSFAVKSIQYGVLLFGFVILYIGFPLIISDPDDEKVHYEIMDSPLALSTTFYTLYNEGHVSGVIIATIITLTTPPAYLIVLLFSCHIPCMAFDIFVLNENDPELLNRLSVNVYNAHITILTLPLNIKFWWNILTLKFSNYQTRTPKFCYVLVSVICFPFAFIIVSGFNLISSLHVVIYRTLCFGIFTSFKLWKLFVLLLQPIALGVLMCFIVICLFSTFLFTAAIYLNGEFFGPIAVPVIGLVVYLWKYWKFFIEIKYLVLKTNTYEVCKELWENNEAPVQNPEGNLEVFTVNVKDGKILKTLYNKIREKILPYDKVLFYFFARMVFVATFFLILYAMMSSTQKSNISSSAQIISSLIVSTFPLFFDAIWDEGTLVKKYVGNTEQKQMIREIISLKGKTGDTITISMH</sequence>
<dbReference type="OrthoDB" id="10548527at2759"/>
<dbReference type="Proteomes" id="UP001152795">
    <property type="component" value="Unassembled WGS sequence"/>
</dbReference>
<reference evidence="1" key="1">
    <citation type="submission" date="2020-04" db="EMBL/GenBank/DDBJ databases">
        <authorList>
            <person name="Alioto T."/>
            <person name="Alioto T."/>
            <person name="Gomez Garrido J."/>
        </authorList>
    </citation>
    <scope>NUCLEOTIDE SEQUENCE</scope>
    <source>
        <strain evidence="1">A484AB</strain>
    </source>
</reference>